<sequence length="87" mass="10815">MFGFKKSKFYFWNNRIACWGFFLVRIVVIPIAWYHFYLHSTEFYMFTENIYYYAATIIMLILSDWQNINWFSRLYASCYTPKRIKTN</sequence>
<proteinExistence type="predicted"/>
<feature type="transmembrane region" description="Helical" evidence="1">
    <location>
        <begin position="50"/>
        <end position="68"/>
    </location>
</feature>
<accession>E4WT03</accession>
<keyword evidence="1" id="KW-0812">Transmembrane</keyword>
<evidence type="ECO:0000313" key="3">
    <source>
        <dbReference type="Proteomes" id="UP000001307"/>
    </source>
</evidence>
<evidence type="ECO:0000313" key="2">
    <source>
        <dbReference type="EMBL" id="CBY06792.1"/>
    </source>
</evidence>
<dbReference type="AlphaFoldDB" id="E4WT03"/>
<gene>
    <name evidence="2" type="ORF">GSOID_T00005855001</name>
</gene>
<keyword evidence="1" id="KW-1133">Transmembrane helix</keyword>
<dbReference type="InParanoid" id="E4WT03"/>
<protein>
    <submittedName>
        <fullName evidence="2">Uncharacterized protein</fullName>
    </submittedName>
</protein>
<keyword evidence="1" id="KW-0472">Membrane</keyword>
<name>E4WT03_OIKDI</name>
<feature type="transmembrane region" description="Helical" evidence="1">
    <location>
        <begin position="16"/>
        <end position="38"/>
    </location>
</feature>
<evidence type="ECO:0000256" key="1">
    <source>
        <dbReference type="SAM" id="Phobius"/>
    </source>
</evidence>
<reference evidence="2" key="1">
    <citation type="journal article" date="2010" name="Science">
        <title>Plasticity of animal genome architecture unmasked by rapid evolution of a pelagic tunicate.</title>
        <authorList>
            <person name="Denoeud F."/>
            <person name="Henriet S."/>
            <person name="Mungpakdee S."/>
            <person name="Aury J.M."/>
            <person name="Da Silva C."/>
            <person name="Brinkmann H."/>
            <person name="Mikhaleva J."/>
            <person name="Olsen L.C."/>
            <person name="Jubin C."/>
            <person name="Canestro C."/>
            <person name="Bouquet J.M."/>
            <person name="Danks G."/>
            <person name="Poulain J."/>
            <person name="Campsteijn C."/>
            <person name="Adamski M."/>
            <person name="Cross I."/>
            <person name="Yadetie F."/>
            <person name="Muffato M."/>
            <person name="Louis A."/>
            <person name="Butcher S."/>
            <person name="Tsagkogeorga G."/>
            <person name="Konrad A."/>
            <person name="Singh S."/>
            <person name="Jensen M.F."/>
            <person name="Cong E.H."/>
            <person name="Eikeseth-Otteraa H."/>
            <person name="Noel B."/>
            <person name="Anthouard V."/>
            <person name="Porcel B.M."/>
            <person name="Kachouri-Lafond R."/>
            <person name="Nishino A."/>
            <person name="Ugolini M."/>
            <person name="Chourrout P."/>
            <person name="Nishida H."/>
            <person name="Aasland R."/>
            <person name="Huzurbazar S."/>
            <person name="Westhof E."/>
            <person name="Delsuc F."/>
            <person name="Lehrach H."/>
            <person name="Reinhardt R."/>
            <person name="Weissenbach J."/>
            <person name="Roy S.W."/>
            <person name="Artiguenave F."/>
            <person name="Postlethwait J.H."/>
            <person name="Manak J.R."/>
            <person name="Thompson E.M."/>
            <person name="Jaillon O."/>
            <person name="Du Pasquier L."/>
            <person name="Boudinot P."/>
            <person name="Liberles D.A."/>
            <person name="Volff J.N."/>
            <person name="Philippe H."/>
            <person name="Lenhard B."/>
            <person name="Roest Crollius H."/>
            <person name="Wincker P."/>
            <person name="Chourrout D."/>
        </authorList>
    </citation>
    <scope>NUCLEOTIDE SEQUENCE [LARGE SCALE GENOMIC DNA]</scope>
</reference>
<dbReference type="Proteomes" id="UP000001307">
    <property type="component" value="Unassembled WGS sequence"/>
</dbReference>
<dbReference type="EMBL" id="FN653016">
    <property type="protein sequence ID" value="CBY06792.1"/>
    <property type="molecule type" value="Genomic_DNA"/>
</dbReference>
<keyword evidence="3" id="KW-1185">Reference proteome</keyword>
<organism evidence="2">
    <name type="scientific">Oikopleura dioica</name>
    <name type="common">Tunicate</name>
    <dbReference type="NCBI Taxonomy" id="34765"/>
    <lineage>
        <taxon>Eukaryota</taxon>
        <taxon>Metazoa</taxon>
        <taxon>Chordata</taxon>
        <taxon>Tunicata</taxon>
        <taxon>Appendicularia</taxon>
        <taxon>Copelata</taxon>
        <taxon>Oikopleuridae</taxon>
        <taxon>Oikopleura</taxon>
    </lineage>
</organism>